<gene>
    <name evidence="3" type="primary">trbJ</name>
    <name evidence="3" type="ORF">AGR7C_pAt0131</name>
</gene>
<proteinExistence type="predicted"/>
<dbReference type="Proteomes" id="UP000191987">
    <property type="component" value="Unassembled WGS sequence"/>
</dbReference>
<dbReference type="SUPFAM" id="SSF101082">
    <property type="entry name" value="Typo IV secretion system protein TraC"/>
    <property type="match status" value="1"/>
</dbReference>
<protein>
    <submittedName>
        <fullName evidence="3">Conjugal transfer protein TrbJ</fullName>
    </submittedName>
</protein>
<evidence type="ECO:0000313" key="4">
    <source>
        <dbReference type="Proteomes" id="UP000191987"/>
    </source>
</evidence>
<dbReference type="RefSeq" id="WP_080821204.1">
    <property type="nucleotide sequence ID" value="NZ_LT009750.1"/>
</dbReference>
<dbReference type="EMBL" id="FBWG01000049">
    <property type="protein sequence ID" value="CUX61888.1"/>
    <property type="molecule type" value="Genomic_DNA"/>
</dbReference>
<feature type="chain" id="PRO_5013001031" evidence="2">
    <location>
        <begin position="33"/>
        <end position="269"/>
    </location>
</feature>
<keyword evidence="1" id="KW-0175">Coiled coil</keyword>
<evidence type="ECO:0000256" key="1">
    <source>
        <dbReference type="SAM" id="Coils"/>
    </source>
</evidence>
<name>A0A1S7S3M8_9HYPH</name>
<accession>A0A1S7S3M8</accession>
<dbReference type="NCBIfam" id="NF010416">
    <property type="entry name" value="PRK13842.1"/>
    <property type="match status" value="1"/>
</dbReference>
<evidence type="ECO:0000256" key="2">
    <source>
        <dbReference type="SAM" id="SignalP"/>
    </source>
</evidence>
<sequence length="269" mass="29558">MPKHSSRSNRVARTAVIALIILPAVLPVPAQAGGVTGQATEWTQLANNAELVSLVGKSAEQVNNQITQISQLAEQIQNQLNIYNNLLQNTAQLPNHVWGQVESDLKSLQNVVAQGQGVAFSMGNIDDVLKQRFQSFAEMKSNLPDGASFSTTYQNWSDTNRDTIAGTLKAANLTADQFSSEESTMSSLRSMSESADGQMKALQVGHQIAAQQVAQMQKLRGLVSQQMTMMGTWFQSEQAQKDLAQARREQFFSATERDIRGGQTMEPRW</sequence>
<feature type="signal peptide" evidence="2">
    <location>
        <begin position="1"/>
        <end position="32"/>
    </location>
</feature>
<reference evidence="3 4" key="1">
    <citation type="submission" date="2016-01" db="EMBL/GenBank/DDBJ databases">
        <authorList>
            <person name="Oliw E.H."/>
        </authorList>
    </citation>
    <scope>NUCLEOTIDE SEQUENCE [LARGE SCALE GENOMIC DNA]</scope>
    <source>
        <strain evidence="3 4">Zutra 3-1</strain>
    </source>
</reference>
<feature type="coiled-coil region" evidence="1">
    <location>
        <begin position="59"/>
        <end position="93"/>
    </location>
</feature>
<evidence type="ECO:0000313" key="3">
    <source>
        <dbReference type="EMBL" id="CUX61888.1"/>
    </source>
</evidence>
<dbReference type="InterPro" id="IPR014147">
    <property type="entry name" value="T4SS_TrbJ"/>
</dbReference>
<keyword evidence="2" id="KW-0732">Signal</keyword>
<dbReference type="NCBIfam" id="TIGR02780">
    <property type="entry name" value="TrbJ_Ti"/>
    <property type="match status" value="1"/>
</dbReference>
<organism evidence="3 4">
    <name type="scientific">Agrobacterium deltaense Zutra 3/1</name>
    <dbReference type="NCBI Taxonomy" id="1183427"/>
    <lineage>
        <taxon>Bacteria</taxon>
        <taxon>Pseudomonadati</taxon>
        <taxon>Pseudomonadota</taxon>
        <taxon>Alphaproteobacteria</taxon>
        <taxon>Hyphomicrobiales</taxon>
        <taxon>Rhizobiaceae</taxon>
        <taxon>Rhizobium/Agrobacterium group</taxon>
        <taxon>Agrobacterium</taxon>
    </lineage>
</organism>
<dbReference type="AlphaFoldDB" id="A0A1S7S3M8"/>